<dbReference type="Proteomes" id="UP000310597">
    <property type="component" value="Unassembled WGS sequence"/>
</dbReference>
<name>A0A4U1JPB8_RHOCA</name>
<evidence type="ECO:0000259" key="3">
    <source>
        <dbReference type="SMART" id="SM00857"/>
    </source>
</evidence>
<organism evidence="4 5">
    <name type="scientific">Rhodobacter capsulatus</name>
    <name type="common">Rhodopseudomonas capsulata</name>
    <dbReference type="NCBI Taxonomy" id="1061"/>
    <lineage>
        <taxon>Bacteria</taxon>
        <taxon>Pseudomonadati</taxon>
        <taxon>Pseudomonadota</taxon>
        <taxon>Alphaproteobacteria</taxon>
        <taxon>Rhodobacterales</taxon>
        <taxon>Rhodobacter group</taxon>
        <taxon>Rhodobacter</taxon>
    </lineage>
</organism>
<gene>
    <name evidence="4" type="ORF">FBT96_13560</name>
</gene>
<evidence type="ECO:0000256" key="1">
    <source>
        <dbReference type="ARBA" id="ARBA00023125"/>
    </source>
</evidence>
<sequence length="291" mass="32381">MSTSKDRPSIAVGYIRLSTEKQAQDDIEFEKQAARIRKACASRRFTLLGIYEDTASGADPLGGVRRDGLIEAVARARAEDALLIIPEPTRLFRNVEAARDFLKTLDVPVFSVKDARFMKAPALLRAIERGEEVVQNIRKGTSEALSTKKAEGVEFSDTSVRKKAAQASAKARSEKSEGIVIRVANILRSDPAYRDLSHKALADLLNRHRILTGWKRPWTQNSVRDVRRKAEEFIAMQDEIDNMDDDLEALPAVQGVSTPVPVIEATEPPAEPTEEELVLMELQKNPNFGVF</sequence>
<dbReference type="SUPFAM" id="SSF53041">
    <property type="entry name" value="Resolvase-like"/>
    <property type="match status" value="1"/>
</dbReference>
<dbReference type="PANTHER" id="PTHR30461:SF2">
    <property type="entry name" value="SERINE RECOMBINASE PINE-RELATED"/>
    <property type="match status" value="1"/>
</dbReference>
<dbReference type="SMART" id="SM00857">
    <property type="entry name" value="Resolvase"/>
    <property type="match status" value="1"/>
</dbReference>
<keyword evidence="1" id="KW-0238">DNA-binding</keyword>
<dbReference type="Gene3D" id="3.40.50.1390">
    <property type="entry name" value="Resolvase, N-terminal catalytic domain"/>
    <property type="match status" value="1"/>
</dbReference>
<evidence type="ECO:0000313" key="4">
    <source>
        <dbReference type="EMBL" id="TKD17608.1"/>
    </source>
</evidence>
<dbReference type="InterPro" id="IPR006119">
    <property type="entry name" value="Resolv_N"/>
</dbReference>
<dbReference type="InterPro" id="IPR036162">
    <property type="entry name" value="Resolvase-like_N_sf"/>
</dbReference>
<feature type="domain" description="Resolvase/invertase-type recombinase catalytic" evidence="3">
    <location>
        <begin position="11"/>
        <end position="154"/>
    </location>
</feature>
<dbReference type="OrthoDB" id="9797501at2"/>
<reference evidence="4 5" key="1">
    <citation type="submission" date="2019-04" db="EMBL/GenBank/DDBJ databases">
        <title>Draft Whole-Genome sequence of the purple photosynthetic bacterium Rhodobacter capsulatus SP108 with an indigenous class A beta-lactamase.</title>
        <authorList>
            <person name="Robertson S."/>
            <person name="Meyer T.E."/>
            <person name="Kyndt J.A."/>
        </authorList>
    </citation>
    <scope>NUCLEOTIDE SEQUENCE [LARGE SCALE GENOMIC DNA]</scope>
    <source>
        <strain evidence="4 5">SP108</strain>
    </source>
</reference>
<proteinExistence type="predicted"/>
<dbReference type="AlphaFoldDB" id="A0A4U1JPB8"/>
<keyword evidence="2" id="KW-0233">DNA recombination</keyword>
<dbReference type="GO" id="GO:0003677">
    <property type="term" value="F:DNA binding"/>
    <property type="evidence" value="ECO:0007669"/>
    <property type="project" value="UniProtKB-KW"/>
</dbReference>
<dbReference type="CDD" id="cd00338">
    <property type="entry name" value="Ser_Recombinase"/>
    <property type="match status" value="1"/>
</dbReference>
<dbReference type="GO" id="GO:0000150">
    <property type="term" value="F:DNA strand exchange activity"/>
    <property type="evidence" value="ECO:0007669"/>
    <property type="project" value="InterPro"/>
</dbReference>
<evidence type="ECO:0000256" key="2">
    <source>
        <dbReference type="ARBA" id="ARBA00023172"/>
    </source>
</evidence>
<dbReference type="Pfam" id="PF00239">
    <property type="entry name" value="Resolvase"/>
    <property type="match status" value="1"/>
</dbReference>
<dbReference type="InterPro" id="IPR050639">
    <property type="entry name" value="SSR_resolvase"/>
</dbReference>
<evidence type="ECO:0000313" key="5">
    <source>
        <dbReference type="Proteomes" id="UP000310597"/>
    </source>
</evidence>
<dbReference type="RefSeq" id="WP_136907525.1">
    <property type="nucleotide sequence ID" value="NZ_SWJZ01000058.1"/>
</dbReference>
<dbReference type="PANTHER" id="PTHR30461">
    <property type="entry name" value="DNA-INVERTASE FROM LAMBDOID PROPHAGE"/>
    <property type="match status" value="1"/>
</dbReference>
<protein>
    <submittedName>
        <fullName evidence="4">Recombinase family protein</fullName>
    </submittedName>
</protein>
<dbReference type="EMBL" id="SWJZ01000058">
    <property type="protein sequence ID" value="TKD17608.1"/>
    <property type="molecule type" value="Genomic_DNA"/>
</dbReference>
<comment type="caution">
    <text evidence="4">The sequence shown here is derived from an EMBL/GenBank/DDBJ whole genome shotgun (WGS) entry which is preliminary data.</text>
</comment>
<accession>A0A4U1JPB8</accession>